<evidence type="ECO:0000313" key="1">
    <source>
        <dbReference type="EMBL" id="SFM51521.1"/>
    </source>
</evidence>
<sequence length="115" mass="12871">MIEKFNSTKLTHATIAILGQPPCKRPAKKGNSGLNTYFQLVFNAVMTTENVALQFVRDCPNPFHRIGNKTISLGMIVFAAHCKNSKYCKAAHIIIQVFQQRLFAPLSLNAEINHE</sequence>
<dbReference type="RefSeq" id="WP_090669834.1">
    <property type="nucleotide sequence ID" value="NZ_CAJNAP010000009.1"/>
</dbReference>
<name>A0A1I4RGZ8_9PROT</name>
<dbReference type="AlphaFoldDB" id="A0A1I4RGZ8"/>
<accession>A0A1I4RGZ8</accession>
<keyword evidence="2" id="KW-1185">Reference proteome</keyword>
<evidence type="ECO:0000313" key="2">
    <source>
        <dbReference type="Proteomes" id="UP000199561"/>
    </source>
</evidence>
<gene>
    <name evidence="1" type="ORF">SAMN05421880_11926</name>
</gene>
<proteinExistence type="predicted"/>
<reference evidence="1 2" key="1">
    <citation type="submission" date="2016-10" db="EMBL/GenBank/DDBJ databases">
        <authorList>
            <person name="de Groot N.N."/>
        </authorList>
    </citation>
    <scope>NUCLEOTIDE SEQUENCE [LARGE SCALE GENOMIC DNA]</scope>
    <source>
        <strain evidence="1 2">Nm146</strain>
    </source>
</reference>
<organism evidence="1 2">
    <name type="scientific">Nitrosomonas nitrosa</name>
    <dbReference type="NCBI Taxonomy" id="52442"/>
    <lineage>
        <taxon>Bacteria</taxon>
        <taxon>Pseudomonadati</taxon>
        <taxon>Pseudomonadota</taxon>
        <taxon>Betaproteobacteria</taxon>
        <taxon>Nitrosomonadales</taxon>
        <taxon>Nitrosomonadaceae</taxon>
        <taxon>Nitrosomonas</taxon>
    </lineage>
</organism>
<dbReference type="STRING" id="52442.SAMN05421880_11926"/>
<dbReference type="Proteomes" id="UP000199561">
    <property type="component" value="Unassembled WGS sequence"/>
</dbReference>
<protein>
    <submittedName>
        <fullName evidence="1">Uncharacterized protein</fullName>
    </submittedName>
</protein>
<dbReference type="EMBL" id="FOUF01000019">
    <property type="protein sequence ID" value="SFM51521.1"/>
    <property type="molecule type" value="Genomic_DNA"/>
</dbReference>